<dbReference type="Gene3D" id="2.60.40.4100">
    <property type="entry name" value="Zona pellucida, ZP-C domain"/>
    <property type="match status" value="1"/>
</dbReference>
<keyword evidence="3" id="KW-1133">Transmembrane helix</keyword>
<keyword evidence="2" id="KW-1015">Disulfide bond</keyword>
<gene>
    <name evidence="5" type="primary">LOC114645494</name>
</gene>
<dbReference type="InterPro" id="IPR055355">
    <property type="entry name" value="ZP-C"/>
</dbReference>
<reference evidence="5" key="1">
    <citation type="submission" date="2021-06" db="EMBL/GenBank/DDBJ databases">
        <authorList>
            <consortium name="Wellcome Sanger Institute Data Sharing"/>
        </authorList>
    </citation>
    <scope>NUCLEOTIDE SEQUENCE [LARGE SCALE GENOMIC DNA]</scope>
</reference>
<feature type="transmembrane region" description="Helical" evidence="3">
    <location>
        <begin position="699"/>
        <end position="724"/>
    </location>
</feature>
<dbReference type="Gene3D" id="2.60.40.3210">
    <property type="entry name" value="Zona pellucida, ZP-N domain"/>
    <property type="match status" value="1"/>
</dbReference>
<dbReference type="AlphaFoldDB" id="A0A8C4RWQ9"/>
<evidence type="ECO:0000256" key="3">
    <source>
        <dbReference type="SAM" id="Phobius"/>
    </source>
</evidence>
<evidence type="ECO:0000256" key="2">
    <source>
        <dbReference type="ARBA" id="ARBA00023157"/>
    </source>
</evidence>
<dbReference type="Proteomes" id="UP000694620">
    <property type="component" value="Chromosome 2"/>
</dbReference>
<evidence type="ECO:0000256" key="1">
    <source>
        <dbReference type="ARBA" id="ARBA00022729"/>
    </source>
</evidence>
<keyword evidence="3" id="KW-0472">Membrane</keyword>
<dbReference type="InterPro" id="IPR042235">
    <property type="entry name" value="ZP-C_dom"/>
</dbReference>
<dbReference type="SMART" id="SM00241">
    <property type="entry name" value="ZP"/>
    <property type="match status" value="1"/>
</dbReference>
<name>A0A8C4RWQ9_ERPCA</name>
<evidence type="ECO:0000313" key="6">
    <source>
        <dbReference type="Proteomes" id="UP000694620"/>
    </source>
</evidence>
<protein>
    <submittedName>
        <fullName evidence="5">Uncharacterized LOC114645494</fullName>
    </submittedName>
</protein>
<evidence type="ECO:0000313" key="5">
    <source>
        <dbReference type="Ensembl" id="ENSECRP00000007981.1"/>
    </source>
</evidence>
<evidence type="ECO:0000259" key="4">
    <source>
        <dbReference type="PROSITE" id="PS51034"/>
    </source>
</evidence>
<proteinExistence type="predicted"/>
<reference evidence="5" key="3">
    <citation type="submission" date="2025-09" db="UniProtKB">
        <authorList>
            <consortium name="Ensembl"/>
        </authorList>
    </citation>
    <scope>IDENTIFICATION</scope>
</reference>
<dbReference type="PANTHER" id="PTHR14002">
    <property type="entry name" value="ENDOGLIN/TGF-BETA RECEPTOR TYPE III"/>
    <property type="match status" value="1"/>
</dbReference>
<dbReference type="Ensembl" id="ENSECRT00000008108.1">
    <property type="protein sequence ID" value="ENSECRP00000007981.1"/>
    <property type="gene ID" value="ENSECRG00000005320.1"/>
</dbReference>
<dbReference type="InterPro" id="IPR055356">
    <property type="entry name" value="ZP-N"/>
</dbReference>
<keyword evidence="3" id="KW-0812">Transmembrane</keyword>
<dbReference type="InterPro" id="IPR001507">
    <property type="entry name" value="ZP_dom"/>
</dbReference>
<dbReference type="Pfam" id="PF00100">
    <property type="entry name" value="Zona_pellucida"/>
    <property type="match status" value="1"/>
</dbReference>
<keyword evidence="6" id="KW-1185">Reference proteome</keyword>
<accession>A0A8C4RWQ9</accession>
<dbReference type="PROSITE" id="PS51034">
    <property type="entry name" value="ZP_2"/>
    <property type="match status" value="1"/>
</dbReference>
<dbReference type="GeneTree" id="ENSGT00940000163632"/>
<keyword evidence="1" id="KW-0732">Signal</keyword>
<sequence length="757" mass="83080">MNIAMNVLLDSLLAAPRGNWLFITGTISSSEAVGKSMLLLLLALSILNSSQATDFKYMGSSLSLEIPTGKAIPELIVYYRSLALSPCPPVTQGMCQVLNCTSVAQQSSTKYSGWCLNQGQAVIPMSNSSTLQIRPTGCCWLPADGLKFSLPMSVELGIRSDTQNPNRLPQAGISQPIRVPQNCLTVYNLNVFDPDKDVVRCRFGNQNEGECTNCSQYSFLQLDEVNCVLNYTGSEYKGIYIVELIIEDFPVVDIVLSSNYGNRTIPAYSPSFGTSARLSATPLQFTITVDEAALECNPGMIRPTFVAPTPSSMHIFPLMPYEEVSFTISAVTSQTRISNFTILGPPGLQNSSLWFDKRQDFDVTSANVSWTRITVYQPIYISVCFSATIDRFQLVPRCIWIQQIPSGAPPPGSAIQCLETEMKFILARTTLPNIHEHDLQLNDPSCSIIGNATHFLLDIPLLGCGTKIQVEDAYFVFINTLMTRTLYGVITRLPTLRLPIACHYQSMGNVGNNMNVSTFISDKAFGNFSIHVEFKHSSLSRSSTGLIQSPLRVASNEILYLYVFANTPVPKVDLIVQSCWTSEVNNATTGNTFIKQGCVQEGIVQLVSDESLEKIYKINLGAILNLVSEVYVQCIVQLCLNIDSTMNCSSGCLSNNTVQFNPMSREYHVSSGLISLIQSSTIGATTTLLSSPPTQRQLAASYVAIIIGTVIGCTVTLVVALLVMKSFQGVTYRRIHHLVRDRFSSSGSWSPQQFTNI</sequence>
<dbReference type="Pfam" id="PF23344">
    <property type="entry name" value="ZP-N"/>
    <property type="match status" value="1"/>
</dbReference>
<organism evidence="5 6">
    <name type="scientific">Erpetoichthys calabaricus</name>
    <name type="common">Rope fish</name>
    <name type="synonym">Calamoichthys calabaricus</name>
    <dbReference type="NCBI Taxonomy" id="27687"/>
    <lineage>
        <taxon>Eukaryota</taxon>
        <taxon>Metazoa</taxon>
        <taxon>Chordata</taxon>
        <taxon>Craniata</taxon>
        <taxon>Vertebrata</taxon>
        <taxon>Euteleostomi</taxon>
        <taxon>Actinopterygii</taxon>
        <taxon>Polypteriformes</taxon>
        <taxon>Polypteridae</taxon>
        <taxon>Erpetoichthys</taxon>
    </lineage>
</organism>
<reference evidence="5" key="2">
    <citation type="submission" date="2025-08" db="UniProtKB">
        <authorList>
            <consortium name="Ensembl"/>
        </authorList>
    </citation>
    <scope>IDENTIFICATION</scope>
</reference>
<dbReference type="PANTHER" id="PTHR14002:SF59">
    <property type="entry name" value="CUB AND ZONA PELLUCIDA-LIKE DOMAIN-CONTAINING PROTEIN 1-RELATED"/>
    <property type="match status" value="1"/>
</dbReference>
<feature type="domain" description="ZP" evidence="4">
    <location>
        <begin position="416"/>
        <end position="655"/>
    </location>
</feature>